<dbReference type="KEGG" id="msl:Msil_0176"/>
<keyword evidence="3" id="KW-1185">Reference proteome</keyword>
<evidence type="ECO:0000313" key="2">
    <source>
        <dbReference type="EMBL" id="ACK49157.1"/>
    </source>
</evidence>
<evidence type="ECO:0000256" key="1">
    <source>
        <dbReference type="SAM" id="Phobius"/>
    </source>
</evidence>
<dbReference type="RefSeq" id="WP_012589227.1">
    <property type="nucleotide sequence ID" value="NC_011666.1"/>
</dbReference>
<protein>
    <submittedName>
        <fullName evidence="2">Uncharacterized protein</fullName>
    </submittedName>
</protein>
<keyword evidence="1" id="KW-1133">Transmembrane helix</keyword>
<feature type="transmembrane region" description="Helical" evidence="1">
    <location>
        <begin position="54"/>
        <end position="79"/>
    </location>
</feature>
<dbReference type="Proteomes" id="UP000002257">
    <property type="component" value="Chromosome"/>
</dbReference>
<accession>B8EN22</accession>
<sequence>MINLLLVGALLGMVLGRFFRVYVLIPASGLMIALALTDPGIFAHSFWRSCFNGLVILAAVQSGYVVSLLASFLPALSLARRRSLWASHP</sequence>
<dbReference type="eggNOG" id="ENOG502ZWFY">
    <property type="taxonomic scope" value="Bacteria"/>
</dbReference>
<dbReference type="OrthoDB" id="9946422at2"/>
<dbReference type="EMBL" id="CP001280">
    <property type="protein sequence ID" value="ACK49157.1"/>
    <property type="molecule type" value="Genomic_DNA"/>
</dbReference>
<reference evidence="2 3" key="1">
    <citation type="journal article" date="2010" name="J. Bacteriol.">
        <title>Complete genome sequence of the aerobic facultative methanotroph Methylocella silvestris BL2.</title>
        <authorList>
            <person name="Chen Y."/>
            <person name="Crombie A."/>
            <person name="Rahman M.T."/>
            <person name="Dedysh S.N."/>
            <person name="Liesack W."/>
            <person name="Stott M.B."/>
            <person name="Alam M."/>
            <person name="Theisen A.R."/>
            <person name="Murrell J.C."/>
            <person name="Dunfield P.F."/>
        </authorList>
    </citation>
    <scope>NUCLEOTIDE SEQUENCE [LARGE SCALE GENOMIC DNA]</scope>
    <source>
        <strain evidence="3">DSM 15510 / CIP 108128 / LMG 27833 / NCIMB 13906 / BL2</strain>
    </source>
</reference>
<organism evidence="2 3">
    <name type="scientific">Methylocella silvestris (strain DSM 15510 / CIP 108128 / LMG 27833 / NCIMB 13906 / BL2)</name>
    <dbReference type="NCBI Taxonomy" id="395965"/>
    <lineage>
        <taxon>Bacteria</taxon>
        <taxon>Pseudomonadati</taxon>
        <taxon>Pseudomonadota</taxon>
        <taxon>Alphaproteobacteria</taxon>
        <taxon>Hyphomicrobiales</taxon>
        <taxon>Beijerinckiaceae</taxon>
        <taxon>Methylocella</taxon>
    </lineage>
</organism>
<dbReference type="HOGENOM" id="CLU_2451229_0_0_5"/>
<evidence type="ECO:0000313" key="3">
    <source>
        <dbReference type="Proteomes" id="UP000002257"/>
    </source>
</evidence>
<name>B8EN22_METSB</name>
<gene>
    <name evidence="2" type="ordered locus">Msil_0176</name>
</gene>
<dbReference type="AlphaFoldDB" id="B8EN22"/>
<feature type="transmembrane region" description="Helical" evidence="1">
    <location>
        <begin position="26"/>
        <end position="47"/>
    </location>
</feature>
<proteinExistence type="predicted"/>
<keyword evidence="1" id="KW-0472">Membrane</keyword>
<keyword evidence="1" id="KW-0812">Transmembrane</keyword>